<dbReference type="CDD" id="cd07377">
    <property type="entry name" value="WHTH_GntR"/>
    <property type="match status" value="1"/>
</dbReference>
<dbReference type="PROSITE" id="PS50949">
    <property type="entry name" value="HTH_GNTR"/>
    <property type="match status" value="1"/>
</dbReference>
<dbReference type="SMART" id="SM00345">
    <property type="entry name" value="HTH_GNTR"/>
    <property type="match status" value="1"/>
</dbReference>
<evidence type="ECO:0000313" key="6">
    <source>
        <dbReference type="EMBL" id="KRK43039.1"/>
    </source>
</evidence>
<protein>
    <submittedName>
        <fullName evidence="6">GntR family transcriptional regulator</fullName>
    </submittedName>
</protein>
<dbReference type="GO" id="GO:0045892">
    <property type="term" value="P:negative regulation of DNA-templated transcription"/>
    <property type="evidence" value="ECO:0007669"/>
    <property type="project" value="TreeGrafter"/>
</dbReference>
<comment type="caution">
    <text evidence="6">The sequence shown here is derived from an EMBL/GenBank/DDBJ whole genome shotgun (WGS) entry which is preliminary data.</text>
</comment>
<dbReference type="PANTHER" id="PTHR44846:SF1">
    <property type="entry name" value="MANNOSYL-D-GLYCERATE TRANSPORT_METABOLISM SYSTEM REPRESSOR MNGR-RELATED"/>
    <property type="match status" value="1"/>
</dbReference>
<dbReference type="InterPro" id="IPR036390">
    <property type="entry name" value="WH_DNA-bd_sf"/>
</dbReference>
<dbReference type="GO" id="GO:0003677">
    <property type="term" value="F:DNA binding"/>
    <property type="evidence" value="ECO:0007669"/>
    <property type="project" value="UniProtKB-KW"/>
</dbReference>
<dbReference type="InterPro" id="IPR050679">
    <property type="entry name" value="Bact_HTH_transcr_reg"/>
</dbReference>
<evidence type="ECO:0000313" key="7">
    <source>
        <dbReference type="Proteomes" id="UP000050964"/>
    </source>
</evidence>
<keyword evidence="3" id="KW-0804">Transcription</keyword>
<dbReference type="AlphaFoldDB" id="A0A837RJH9"/>
<dbReference type="SUPFAM" id="SSF46785">
    <property type="entry name" value="Winged helix' DNA-binding domain"/>
    <property type="match status" value="1"/>
</dbReference>
<evidence type="ECO:0000256" key="3">
    <source>
        <dbReference type="ARBA" id="ARBA00023163"/>
    </source>
</evidence>
<feature type="domain" description="HTH gntR-type" evidence="5">
    <location>
        <begin position="6"/>
        <end position="74"/>
    </location>
</feature>
<keyword evidence="2" id="KW-0238">DNA-binding</keyword>
<dbReference type="FunFam" id="1.10.10.10:FF:000079">
    <property type="entry name" value="GntR family transcriptional regulator"/>
    <property type="match status" value="1"/>
</dbReference>
<dbReference type="InterPro" id="IPR028978">
    <property type="entry name" value="Chorismate_lyase_/UTRA_dom_sf"/>
</dbReference>
<dbReference type="SUPFAM" id="SSF64288">
    <property type="entry name" value="Chorismate lyase-like"/>
    <property type="match status" value="1"/>
</dbReference>
<dbReference type="Gene3D" id="1.10.10.10">
    <property type="entry name" value="Winged helix-like DNA-binding domain superfamily/Winged helix DNA-binding domain"/>
    <property type="match status" value="1"/>
</dbReference>
<evidence type="ECO:0000256" key="2">
    <source>
        <dbReference type="ARBA" id="ARBA00023125"/>
    </source>
</evidence>
<dbReference type="InterPro" id="IPR011663">
    <property type="entry name" value="UTRA"/>
</dbReference>
<dbReference type="Pfam" id="PF00392">
    <property type="entry name" value="GntR"/>
    <property type="match status" value="1"/>
</dbReference>
<dbReference type="EMBL" id="AZDB01000011">
    <property type="protein sequence ID" value="KRK43039.1"/>
    <property type="molecule type" value="Genomic_DNA"/>
</dbReference>
<keyword evidence="1" id="KW-0805">Transcription regulation</keyword>
<dbReference type="Gene3D" id="3.40.1410.10">
    <property type="entry name" value="Chorismate lyase-like"/>
    <property type="match status" value="1"/>
</dbReference>
<evidence type="ECO:0000256" key="4">
    <source>
        <dbReference type="SAM" id="MobiDB-lite"/>
    </source>
</evidence>
<sequence length="236" mass="26715">MPDMKVPVYIQIHNEIRKEIESGKWAVGERIPSERQLSQDFDVSRMTLRQAIQTLVDEGILQRQVGSGTYVASSKVQEKMSGTTSFTEITESQGKKPSSKTVSYHVADPSISELEKLKLKDGDQVLRMERIRYADQQPICFEVATIPIEIVSSLNKKDITSSLYKALEDKAGLKLGDAMQTVSAILASEKIANYLNVKRGSAVLRVRQITTLDDNRPFEYVRSQYAGDRFEFYLER</sequence>
<dbReference type="SMART" id="SM00866">
    <property type="entry name" value="UTRA"/>
    <property type="match status" value="1"/>
</dbReference>
<dbReference type="InterPro" id="IPR036388">
    <property type="entry name" value="WH-like_DNA-bd_sf"/>
</dbReference>
<dbReference type="GO" id="GO:0003700">
    <property type="term" value="F:DNA-binding transcription factor activity"/>
    <property type="evidence" value="ECO:0007669"/>
    <property type="project" value="InterPro"/>
</dbReference>
<name>A0A837RJH9_9LACO</name>
<gene>
    <name evidence="6" type="ORF">FD26_GL000231</name>
</gene>
<dbReference type="Proteomes" id="UP000050964">
    <property type="component" value="Unassembled WGS sequence"/>
</dbReference>
<dbReference type="PRINTS" id="PR00035">
    <property type="entry name" value="HTHGNTR"/>
</dbReference>
<reference evidence="6 7" key="1">
    <citation type="journal article" date="2015" name="Genome Announc.">
        <title>Expanding the biotechnology potential of lactobacilli through comparative genomics of 213 strains and associated genera.</title>
        <authorList>
            <person name="Sun Z."/>
            <person name="Harris H.M."/>
            <person name="McCann A."/>
            <person name="Guo C."/>
            <person name="Argimon S."/>
            <person name="Zhang W."/>
            <person name="Yang X."/>
            <person name="Jeffery I.B."/>
            <person name="Cooney J.C."/>
            <person name="Kagawa T.F."/>
            <person name="Liu W."/>
            <person name="Song Y."/>
            <person name="Salvetti E."/>
            <person name="Wrobel A."/>
            <person name="Rasinkangas P."/>
            <person name="Parkhill J."/>
            <person name="Rea M.C."/>
            <person name="O'Sullivan O."/>
            <person name="Ritari J."/>
            <person name="Douillard F.P."/>
            <person name="Paul Ross R."/>
            <person name="Yang R."/>
            <person name="Briner A.E."/>
            <person name="Felis G.E."/>
            <person name="de Vos W.M."/>
            <person name="Barrangou R."/>
            <person name="Klaenhammer T.R."/>
            <person name="Caufield P.W."/>
            <person name="Cui Y."/>
            <person name="Zhang H."/>
            <person name="O'Toole P.W."/>
        </authorList>
    </citation>
    <scope>NUCLEOTIDE SEQUENCE [LARGE SCALE GENOMIC DNA]</scope>
    <source>
        <strain evidence="6 7">JCM 15951</strain>
    </source>
</reference>
<feature type="region of interest" description="Disordered" evidence="4">
    <location>
        <begin position="83"/>
        <end position="102"/>
    </location>
</feature>
<dbReference type="PANTHER" id="PTHR44846">
    <property type="entry name" value="MANNOSYL-D-GLYCERATE TRANSPORT/METABOLISM SYSTEM REPRESSOR MNGR-RELATED"/>
    <property type="match status" value="1"/>
</dbReference>
<dbReference type="InterPro" id="IPR000524">
    <property type="entry name" value="Tscrpt_reg_HTH_GntR"/>
</dbReference>
<accession>A0A837RJH9</accession>
<evidence type="ECO:0000259" key="5">
    <source>
        <dbReference type="PROSITE" id="PS50949"/>
    </source>
</evidence>
<dbReference type="Pfam" id="PF07702">
    <property type="entry name" value="UTRA"/>
    <property type="match status" value="1"/>
</dbReference>
<organism evidence="6 7">
    <name type="scientific">Companilactobacillus crustorum JCM 15951</name>
    <dbReference type="NCBI Taxonomy" id="1423737"/>
    <lineage>
        <taxon>Bacteria</taxon>
        <taxon>Bacillati</taxon>
        <taxon>Bacillota</taxon>
        <taxon>Bacilli</taxon>
        <taxon>Lactobacillales</taxon>
        <taxon>Lactobacillaceae</taxon>
        <taxon>Companilactobacillus</taxon>
    </lineage>
</organism>
<proteinExistence type="predicted"/>
<evidence type="ECO:0000256" key="1">
    <source>
        <dbReference type="ARBA" id="ARBA00023015"/>
    </source>
</evidence>